<dbReference type="SUPFAM" id="SSF48557">
    <property type="entry name" value="L-aspartase-like"/>
    <property type="match status" value="1"/>
</dbReference>
<proteinExistence type="inferred from homology"/>
<protein>
    <submittedName>
        <fullName evidence="3">3-carboxy-cis,cis-muconate cycloisomerase</fullName>
        <ecNumber evidence="3">5.5.1.2</ecNumber>
    </submittedName>
</protein>
<dbReference type="Gene3D" id="1.20.200.10">
    <property type="entry name" value="Fumarase/aspartase (Central domain)"/>
    <property type="match status" value="1"/>
</dbReference>
<dbReference type="PRINTS" id="PR00145">
    <property type="entry name" value="ARGSUCLYASE"/>
</dbReference>
<comment type="similarity">
    <text evidence="1">Belongs to the class-II fumarase/aspartase family.</text>
</comment>
<dbReference type="GO" id="GO:0016829">
    <property type="term" value="F:lyase activity"/>
    <property type="evidence" value="ECO:0007669"/>
    <property type="project" value="UniProtKB-ARBA"/>
</dbReference>
<dbReference type="InterPro" id="IPR008948">
    <property type="entry name" value="L-Aspartase-like"/>
</dbReference>
<organism evidence="3 4">
    <name type="scientific">Palleronia pontilimi</name>
    <dbReference type="NCBI Taxonomy" id="1964209"/>
    <lineage>
        <taxon>Bacteria</taxon>
        <taxon>Pseudomonadati</taxon>
        <taxon>Pseudomonadota</taxon>
        <taxon>Alphaproteobacteria</taxon>
        <taxon>Rhodobacterales</taxon>
        <taxon>Roseobacteraceae</taxon>
        <taxon>Palleronia</taxon>
    </lineage>
</organism>
<keyword evidence="4" id="KW-1185">Reference proteome</keyword>
<dbReference type="Pfam" id="PF00206">
    <property type="entry name" value="Lyase_1"/>
    <property type="match status" value="1"/>
</dbReference>
<keyword evidence="3" id="KW-0413">Isomerase</keyword>
<dbReference type="InterPro" id="IPR000362">
    <property type="entry name" value="Fumarate_lyase_fam"/>
</dbReference>
<dbReference type="InterPro" id="IPR022761">
    <property type="entry name" value="Fumarate_lyase_N"/>
</dbReference>
<dbReference type="RefSeq" id="WP_198917045.1">
    <property type="nucleotide sequence ID" value="NZ_JAEKPD010000015.1"/>
</dbReference>
<dbReference type="Proteomes" id="UP000642488">
    <property type="component" value="Unassembled WGS sequence"/>
</dbReference>
<dbReference type="EC" id="5.5.1.2" evidence="3"/>
<sequence length="349" mass="37520">MTDPLDHPWLAGLFGDDQAAAIWAPERHLQHMLAFEAAFTRAAGHVGRMDRDAAERTARAIERAQIAPEDLRDGTSRDGMPIPALVARLRDVAGGDVHRGATSQDVMDTAQALILREINALLDARLAEFVDALDTVSQRVGQHRLMGRTRMQAALPITAAHRIASWSRPLVTHRARLAALRPRVELVQLGGPVGDRADLAPHGDAMAVHMADALGLHTPDGTWHNVRDGLAEYDGLMSLISGSLGKMGQDIALMAQQGVDEITLGGGGGSSAMAHKRNPILAELLVTLARYNATQLPAMHHALVHEQERSGAAWALEWMILPTMTRVTARSLSAAITLVGQIEGMGTET</sequence>
<evidence type="ECO:0000259" key="2">
    <source>
        <dbReference type="Pfam" id="PF00206"/>
    </source>
</evidence>
<accession>A0A934IGB5</accession>
<dbReference type="PRINTS" id="PR00149">
    <property type="entry name" value="FUMRATELYASE"/>
</dbReference>
<evidence type="ECO:0000313" key="3">
    <source>
        <dbReference type="EMBL" id="MBJ3763867.1"/>
    </source>
</evidence>
<dbReference type="NCBIfam" id="NF004631">
    <property type="entry name" value="PRK05975.1"/>
    <property type="match status" value="1"/>
</dbReference>
<dbReference type="InterPro" id="IPR020557">
    <property type="entry name" value="Fumarate_lyase_CS"/>
</dbReference>
<dbReference type="EMBL" id="JAEKPD010000015">
    <property type="protein sequence ID" value="MBJ3763867.1"/>
    <property type="molecule type" value="Genomic_DNA"/>
</dbReference>
<evidence type="ECO:0000313" key="4">
    <source>
        <dbReference type="Proteomes" id="UP000642488"/>
    </source>
</evidence>
<feature type="domain" description="Fumarate lyase N-terminal" evidence="2">
    <location>
        <begin position="94"/>
        <end position="288"/>
    </location>
</feature>
<evidence type="ECO:0000256" key="1">
    <source>
        <dbReference type="ARBA" id="ARBA00034772"/>
    </source>
</evidence>
<gene>
    <name evidence="3" type="ORF">ILP92_14030</name>
</gene>
<dbReference type="AlphaFoldDB" id="A0A934IGB5"/>
<name>A0A934IGB5_9RHOB</name>
<dbReference type="GO" id="GO:0047472">
    <property type="term" value="F:3-carboxy-cis,cis-muconate cycloisomerase activity"/>
    <property type="evidence" value="ECO:0007669"/>
    <property type="project" value="UniProtKB-EC"/>
</dbReference>
<dbReference type="PANTHER" id="PTHR43172">
    <property type="entry name" value="ADENYLOSUCCINATE LYASE"/>
    <property type="match status" value="1"/>
</dbReference>
<reference evidence="3" key="1">
    <citation type="submission" date="2020-12" db="EMBL/GenBank/DDBJ databases">
        <title>Bacterial taxonomy.</title>
        <authorList>
            <person name="Pan X."/>
        </authorList>
    </citation>
    <scope>NUCLEOTIDE SEQUENCE</scope>
    <source>
        <strain evidence="3">KCTC 52957</strain>
    </source>
</reference>
<dbReference type="PROSITE" id="PS00163">
    <property type="entry name" value="FUMARATE_LYASES"/>
    <property type="match status" value="1"/>
</dbReference>
<dbReference type="PANTHER" id="PTHR43172:SF2">
    <property type="entry name" value="ADENYLOSUCCINATE LYASE C-TERMINAL DOMAIN-CONTAINING PROTEIN"/>
    <property type="match status" value="1"/>
</dbReference>
<comment type="caution">
    <text evidence="3">The sequence shown here is derived from an EMBL/GenBank/DDBJ whole genome shotgun (WGS) entry which is preliminary data.</text>
</comment>